<feature type="transmembrane region" description="Helical" evidence="1">
    <location>
        <begin position="164"/>
        <end position="183"/>
    </location>
</feature>
<dbReference type="EMBL" id="VBOR01000084">
    <property type="protein sequence ID" value="TMQ48231.1"/>
    <property type="molecule type" value="Genomic_DNA"/>
</dbReference>
<feature type="transmembrane region" description="Helical" evidence="1">
    <location>
        <begin position="132"/>
        <end position="152"/>
    </location>
</feature>
<feature type="transmembrane region" description="Helical" evidence="1">
    <location>
        <begin position="93"/>
        <end position="112"/>
    </location>
</feature>
<organism evidence="2 3">
    <name type="scientific">Eiseniibacteriota bacterium</name>
    <dbReference type="NCBI Taxonomy" id="2212470"/>
    <lineage>
        <taxon>Bacteria</taxon>
        <taxon>Candidatus Eiseniibacteriota</taxon>
    </lineage>
</organism>
<reference evidence="2 3" key="1">
    <citation type="journal article" date="2019" name="Nat. Microbiol.">
        <title>Mediterranean grassland soil C-N compound turnover is dependent on rainfall and depth, and is mediated by genomically divergent microorganisms.</title>
        <authorList>
            <person name="Diamond S."/>
            <person name="Andeer P.F."/>
            <person name="Li Z."/>
            <person name="Crits-Christoph A."/>
            <person name="Burstein D."/>
            <person name="Anantharaman K."/>
            <person name="Lane K.R."/>
            <person name="Thomas B.C."/>
            <person name="Pan C."/>
            <person name="Northen T.R."/>
            <person name="Banfield J.F."/>
        </authorList>
    </citation>
    <scope>NUCLEOTIDE SEQUENCE [LARGE SCALE GENOMIC DNA]</scope>
    <source>
        <strain evidence="2">WS_1</strain>
    </source>
</reference>
<feature type="transmembrane region" description="Helical" evidence="1">
    <location>
        <begin position="189"/>
        <end position="209"/>
    </location>
</feature>
<comment type="caution">
    <text evidence="2">The sequence shown here is derived from an EMBL/GenBank/DDBJ whole genome shotgun (WGS) entry which is preliminary data.</text>
</comment>
<gene>
    <name evidence="2" type="ORF">E6K71_07665</name>
</gene>
<evidence type="ECO:0000256" key="1">
    <source>
        <dbReference type="SAM" id="Phobius"/>
    </source>
</evidence>
<accession>A0A538SA18</accession>
<feature type="transmembrane region" description="Helical" evidence="1">
    <location>
        <begin position="21"/>
        <end position="43"/>
    </location>
</feature>
<dbReference type="AlphaFoldDB" id="A0A538SA18"/>
<keyword evidence="1" id="KW-1133">Transmembrane helix</keyword>
<keyword evidence="1" id="KW-0812">Transmembrane</keyword>
<evidence type="ECO:0008006" key="4">
    <source>
        <dbReference type="Google" id="ProtNLM"/>
    </source>
</evidence>
<proteinExistence type="predicted"/>
<protein>
    <recommendedName>
        <fullName evidence="4">Metal-dependent hydrolase</fullName>
    </recommendedName>
</protein>
<keyword evidence="1" id="KW-0472">Membrane</keyword>
<evidence type="ECO:0000313" key="3">
    <source>
        <dbReference type="Proteomes" id="UP000316292"/>
    </source>
</evidence>
<evidence type="ECO:0000313" key="2">
    <source>
        <dbReference type="EMBL" id="TMQ48231.1"/>
    </source>
</evidence>
<sequence>MFIGHFAVGLAAKRAAPRTSIGTLTLAAVFLDALWPLFLLLGLERAEIVPGPPNSFLSLNFTYYPISHSLVMAIVWSLVFGFVYKARTQYGRGALWVGLLVLSHWVLDFLVHLPDLPLWPGGPKVGLGLWNYPAVTILIESAMFVAGVWIYASMTRARNRIGKAALGAYVLVLAALYIADAGSKSTPPSITVVVLTAIVAWLFVPWAYWIDTNREVRTLPHP</sequence>
<name>A0A538SA18_UNCEI</name>
<dbReference type="Proteomes" id="UP000316292">
    <property type="component" value="Unassembled WGS sequence"/>
</dbReference>
<feature type="transmembrane region" description="Helical" evidence="1">
    <location>
        <begin position="63"/>
        <end position="84"/>
    </location>
</feature>